<dbReference type="EMBL" id="BHYM01000029">
    <property type="protein sequence ID" value="GCE39673.1"/>
    <property type="molecule type" value="Genomic_DNA"/>
</dbReference>
<sequence>MGIEVPGGVRWLAEKVVGADWPDADETAMERLGQGWKDAGTSLDEIIDEADAAIRSALSGVSGDVETAMAQEWARIGADGALRELSELFHELGDTLDWSADDVRVAKLSIIAALVVLAAELVAVAVASAMTFGAASPAAFAAEAATQVTVRMIMRQLITSILRRAAVGALKGAAQGAGLQAILETAVQVYENKEGRRDGYDLGNIAEAGAKGVVSGTVKGALNGVVGIEKMYDPRGVVTGYVGAEAQNATVGVNRAPGFVVDEALSRTGLDDAIADLSGQPDGDTRS</sequence>
<evidence type="ECO:0000259" key="2">
    <source>
        <dbReference type="Pfam" id="PF25547"/>
    </source>
</evidence>
<dbReference type="OrthoDB" id="3874132at2"/>
<keyword evidence="1" id="KW-0812">Transmembrane</keyword>
<dbReference type="RefSeq" id="WP_124392071.1">
    <property type="nucleotide sequence ID" value="NZ_BHYM01000029.1"/>
</dbReference>
<proteinExistence type="predicted"/>
<keyword evidence="1" id="KW-0472">Membrane</keyword>
<dbReference type="Pfam" id="PF25547">
    <property type="entry name" value="WXG100_2"/>
    <property type="match status" value="1"/>
</dbReference>
<organism evidence="3 4">
    <name type="scientific">Rhodococcus wratislaviensis</name>
    <name type="common">Tsukamurella wratislaviensis</name>
    <dbReference type="NCBI Taxonomy" id="44752"/>
    <lineage>
        <taxon>Bacteria</taxon>
        <taxon>Bacillati</taxon>
        <taxon>Actinomycetota</taxon>
        <taxon>Actinomycetes</taxon>
        <taxon>Mycobacteriales</taxon>
        <taxon>Nocardiaceae</taxon>
        <taxon>Rhodococcus</taxon>
    </lineage>
</organism>
<evidence type="ECO:0000256" key="1">
    <source>
        <dbReference type="SAM" id="Phobius"/>
    </source>
</evidence>
<gene>
    <name evidence="3" type="ORF">Rhow_003197</name>
</gene>
<dbReference type="Proteomes" id="UP000287519">
    <property type="component" value="Unassembled WGS sequence"/>
</dbReference>
<feature type="domain" description="Outer membrane channel protein CpnT-like N-terminal" evidence="2">
    <location>
        <begin position="4"/>
        <end position="148"/>
    </location>
</feature>
<accession>A0A402C7W5</accession>
<reference evidence="3 4" key="1">
    <citation type="submission" date="2018-11" db="EMBL/GenBank/DDBJ databases">
        <title>Microbial catabolism of amino acid.</title>
        <authorList>
            <person name="Hibi M."/>
            <person name="Ogawa J."/>
        </authorList>
    </citation>
    <scope>NUCLEOTIDE SEQUENCE [LARGE SCALE GENOMIC DNA]</scope>
    <source>
        <strain evidence="3 4">C31-06</strain>
    </source>
</reference>
<protein>
    <recommendedName>
        <fullName evidence="2">Outer membrane channel protein CpnT-like N-terminal domain-containing protein</fullName>
    </recommendedName>
</protein>
<keyword evidence="4" id="KW-1185">Reference proteome</keyword>
<feature type="transmembrane region" description="Helical" evidence="1">
    <location>
        <begin position="108"/>
        <end position="128"/>
    </location>
</feature>
<evidence type="ECO:0000313" key="4">
    <source>
        <dbReference type="Proteomes" id="UP000287519"/>
    </source>
</evidence>
<keyword evidence="1" id="KW-1133">Transmembrane helix</keyword>
<comment type="caution">
    <text evidence="3">The sequence shown here is derived from an EMBL/GenBank/DDBJ whole genome shotgun (WGS) entry which is preliminary data.</text>
</comment>
<evidence type="ECO:0000313" key="3">
    <source>
        <dbReference type="EMBL" id="GCE39673.1"/>
    </source>
</evidence>
<name>A0A402C7W5_RHOWR</name>
<dbReference type="InterPro" id="IPR057746">
    <property type="entry name" value="CpnT-like_N"/>
</dbReference>
<dbReference type="AlphaFoldDB" id="A0A402C7W5"/>